<name>A0ABZ2CUV8_9BACI</name>
<dbReference type="PRINTS" id="PR00081">
    <property type="entry name" value="GDHRDH"/>
</dbReference>
<dbReference type="Pfam" id="PF13561">
    <property type="entry name" value="adh_short_C2"/>
    <property type="match status" value="1"/>
</dbReference>
<reference evidence="2 3" key="1">
    <citation type="submission" date="2024-01" db="EMBL/GenBank/DDBJ databases">
        <title>Culturomics analysis of mouse respiratory tract.</title>
        <authorList>
            <person name="Phillips A.M."/>
            <person name="Collette N.M."/>
            <person name="Mageeney C.M."/>
            <person name="Sinha A."/>
            <person name="Hern K.E."/>
            <person name="Arkin A.P."/>
            <person name="Williams K.P."/>
            <person name="Branda S."/>
        </authorList>
    </citation>
    <scope>NUCLEOTIDE SEQUENCE [LARGE SCALE GENOMIC DNA]</scope>
    <source>
        <strain evidence="2 3">CP20</strain>
    </source>
</reference>
<dbReference type="InterPro" id="IPR020904">
    <property type="entry name" value="Sc_DH/Rdtase_CS"/>
</dbReference>
<sequence>MTKIAIVTGGNSGIGKAIVKQFIEEGFKVFIIGRDEGKLRNTEKEFGENVVGYQVDISKPKEIEEFVNDIVRQHNTIDVLVNNAGFVKDTELTLSLEELEANWDSMVNTMLKGSFLMTAATVPYFKKPGGRIINISSIAAFTGGRNPGASGYAAAKAGIHGLTYGFARELSPQGITVNTIAPGFIADTGFTGQWPETVVKSFVNMTPVKRAGHVDDVAAAVKYLASPEASFISGEILNVNGGQLFGRG</sequence>
<evidence type="ECO:0000313" key="2">
    <source>
        <dbReference type="EMBL" id="WWA30271.1"/>
    </source>
</evidence>
<evidence type="ECO:0000313" key="3">
    <source>
        <dbReference type="Proteomes" id="UP001341136"/>
    </source>
</evidence>
<dbReference type="RefSeq" id="WP_269029153.1">
    <property type="nucleotide sequence ID" value="NZ_CP144921.1"/>
</dbReference>
<proteinExistence type="inferred from homology"/>
<dbReference type="Gene3D" id="3.40.50.720">
    <property type="entry name" value="NAD(P)-binding Rossmann-like Domain"/>
    <property type="match status" value="1"/>
</dbReference>
<dbReference type="SUPFAM" id="SSF51735">
    <property type="entry name" value="NAD(P)-binding Rossmann-fold domains"/>
    <property type="match status" value="1"/>
</dbReference>
<keyword evidence="3" id="KW-1185">Reference proteome</keyword>
<dbReference type="PANTHER" id="PTHR42879">
    <property type="entry name" value="3-OXOACYL-(ACYL-CARRIER-PROTEIN) REDUCTASE"/>
    <property type="match status" value="1"/>
</dbReference>
<comment type="similarity">
    <text evidence="1">Belongs to the short-chain dehydrogenases/reductases (SDR) family.</text>
</comment>
<dbReference type="PROSITE" id="PS00061">
    <property type="entry name" value="ADH_SHORT"/>
    <property type="match status" value="1"/>
</dbReference>
<accession>A0ABZ2CUV8</accession>
<dbReference type="EMBL" id="CP144921">
    <property type="protein sequence ID" value="WWA30271.1"/>
    <property type="molecule type" value="Genomic_DNA"/>
</dbReference>
<dbReference type="PANTHER" id="PTHR42879:SF2">
    <property type="entry name" value="3-OXOACYL-[ACYL-CARRIER-PROTEIN] REDUCTASE FABG"/>
    <property type="match status" value="1"/>
</dbReference>
<evidence type="ECO:0000256" key="1">
    <source>
        <dbReference type="ARBA" id="ARBA00006484"/>
    </source>
</evidence>
<protein>
    <submittedName>
        <fullName evidence="2">SDR family NAD(P)-dependent oxidoreductase</fullName>
    </submittedName>
</protein>
<dbReference type="InterPro" id="IPR036291">
    <property type="entry name" value="NAD(P)-bd_dom_sf"/>
</dbReference>
<dbReference type="Proteomes" id="UP001341136">
    <property type="component" value="Chromosome"/>
</dbReference>
<dbReference type="PRINTS" id="PR00080">
    <property type="entry name" value="SDRFAMILY"/>
</dbReference>
<dbReference type="InterPro" id="IPR050259">
    <property type="entry name" value="SDR"/>
</dbReference>
<organism evidence="2 3">
    <name type="scientific">Shouchella rhizosphaerae</name>
    <dbReference type="NCBI Taxonomy" id="866786"/>
    <lineage>
        <taxon>Bacteria</taxon>
        <taxon>Bacillati</taxon>
        <taxon>Bacillota</taxon>
        <taxon>Bacilli</taxon>
        <taxon>Bacillales</taxon>
        <taxon>Bacillaceae</taxon>
        <taxon>Shouchella</taxon>
    </lineage>
</organism>
<gene>
    <name evidence="2" type="ORF">V5G21_00305</name>
</gene>
<dbReference type="InterPro" id="IPR002347">
    <property type="entry name" value="SDR_fam"/>
</dbReference>